<organism evidence="1 2">
    <name type="scientific">Chryseobacterium candidae</name>
    <dbReference type="NCBI Taxonomy" id="1978493"/>
    <lineage>
        <taxon>Bacteria</taxon>
        <taxon>Pseudomonadati</taxon>
        <taxon>Bacteroidota</taxon>
        <taxon>Flavobacteriia</taxon>
        <taxon>Flavobacteriales</taxon>
        <taxon>Weeksellaceae</taxon>
        <taxon>Chryseobacterium group</taxon>
        <taxon>Chryseobacterium</taxon>
    </lineage>
</organism>
<dbReference type="EMBL" id="SDLV01000031">
    <property type="protein sequence ID" value="THV57386.1"/>
    <property type="molecule type" value="Genomic_DNA"/>
</dbReference>
<accession>A0ABY2R3Y3</accession>
<protein>
    <recommendedName>
        <fullName evidence="3">Initiator Rep protein domain-containing protein</fullName>
    </recommendedName>
</protein>
<dbReference type="Proteomes" id="UP000306038">
    <property type="component" value="Unassembled WGS sequence"/>
</dbReference>
<comment type="caution">
    <text evidence="1">The sequence shown here is derived from an EMBL/GenBank/DDBJ whole genome shotgun (WGS) entry which is preliminary data.</text>
</comment>
<evidence type="ECO:0008006" key="3">
    <source>
        <dbReference type="Google" id="ProtNLM"/>
    </source>
</evidence>
<proteinExistence type="predicted"/>
<reference evidence="1 2" key="1">
    <citation type="submission" date="2019-01" db="EMBL/GenBank/DDBJ databases">
        <authorList>
            <person name="B I."/>
            <person name="Ch S."/>
            <person name="Ch V.R."/>
        </authorList>
    </citation>
    <scope>NUCLEOTIDE SEQUENCE [LARGE SCALE GENOMIC DNA]</scope>
    <source>
        <strain evidence="1 2">JC507</strain>
    </source>
</reference>
<dbReference type="RefSeq" id="WP_110367994.1">
    <property type="nucleotide sequence ID" value="NZ_SDLV01000031.1"/>
</dbReference>
<evidence type="ECO:0000313" key="2">
    <source>
        <dbReference type="Proteomes" id="UP000306038"/>
    </source>
</evidence>
<keyword evidence="2" id="KW-1185">Reference proteome</keyword>
<sequence>MNENPIKIENNGEYVKFNISPNYENKKLFISTKTELLEQGWKMYLMHGMNLRGLPQDFDPTPDIVKKDLGLCKNLNNARFALFSHVSRFSNGAKKDSLPCKIKYTLKFEVEDEDFENEFVAESTAQNPFIFITLIKFIIS</sequence>
<name>A0ABY2R3Y3_9FLAO</name>
<evidence type="ECO:0000313" key="1">
    <source>
        <dbReference type="EMBL" id="THV57386.1"/>
    </source>
</evidence>
<gene>
    <name evidence="1" type="ORF">EK417_15245</name>
</gene>